<dbReference type="Pfam" id="PF00072">
    <property type="entry name" value="Response_reg"/>
    <property type="match status" value="1"/>
</dbReference>
<accession>A0A839ZYF5</accession>
<dbReference type="EMBL" id="JACIDK010000002">
    <property type="protein sequence ID" value="MBB3891094.1"/>
    <property type="molecule type" value="Genomic_DNA"/>
</dbReference>
<dbReference type="InterPro" id="IPR001789">
    <property type="entry name" value="Sig_transdc_resp-reg_receiver"/>
</dbReference>
<gene>
    <name evidence="4" type="ORF">GGQ61_001811</name>
</gene>
<dbReference type="SUPFAM" id="SSF52172">
    <property type="entry name" value="CheY-like"/>
    <property type="match status" value="1"/>
</dbReference>
<dbReference type="SMART" id="SM00448">
    <property type="entry name" value="REC"/>
    <property type="match status" value="1"/>
</dbReference>
<dbReference type="Gene3D" id="3.40.50.2300">
    <property type="match status" value="1"/>
</dbReference>
<organism evidence="4 5">
    <name type="scientific">Phenylobacterium haematophilum</name>
    <dbReference type="NCBI Taxonomy" id="98513"/>
    <lineage>
        <taxon>Bacteria</taxon>
        <taxon>Pseudomonadati</taxon>
        <taxon>Pseudomonadota</taxon>
        <taxon>Alphaproteobacteria</taxon>
        <taxon>Caulobacterales</taxon>
        <taxon>Caulobacteraceae</taxon>
        <taxon>Phenylobacterium</taxon>
    </lineage>
</organism>
<keyword evidence="1 2" id="KW-0597">Phosphoprotein</keyword>
<name>A0A839ZYF5_9CAUL</name>
<feature type="domain" description="Response regulatory" evidence="3">
    <location>
        <begin position="15"/>
        <end position="134"/>
    </location>
</feature>
<dbReference type="InterPro" id="IPR011006">
    <property type="entry name" value="CheY-like_superfamily"/>
</dbReference>
<protein>
    <submittedName>
        <fullName evidence="4">CheY-like chemotaxis protein</fullName>
    </submittedName>
</protein>
<proteinExistence type="predicted"/>
<comment type="caution">
    <text evidence="4">The sequence shown here is derived from an EMBL/GenBank/DDBJ whole genome shotgun (WGS) entry which is preliminary data.</text>
</comment>
<dbReference type="AlphaFoldDB" id="A0A839ZYF5"/>
<evidence type="ECO:0000259" key="3">
    <source>
        <dbReference type="PROSITE" id="PS50110"/>
    </source>
</evidence>
<dbReference type="PANTHER" id="PTHR44591">
    <property type="entry name" value="STRESS RESPONSE REGULATOR PROTEIN 1"/>
    <property type="match status" value="1"/>
</dbReference>
<dbReference type="Proteomes" id="UP000530564">
    <property type="component" value="Unassembled WGS sequence"/>
</dbReference>
<dbReference type="PANTHER" id="PTHR44591:SF3">
    <property type="entry name" value="RESPONSE REGULATORY DOMAIN-CONTAINING PROTEIN"/>
    <property type="match status" value="1"/>
</dbReference>
<evidence type="ECO:0000313" key="5">
    <source>
        <dbReference type="Proteomes" id="UP000530564"/>
    </source>
</evidence>
<dbReference type="CDD" id="cd17546">
    <property type="entry name" value="REC_hyHK_CKI1_RcsC-like"/>
    <property type="match status" value="1"/>
</dbReference>
<sequence length="198" mass="22120">MALDPKIRINLDRSVVLLVEANSQAMDALTAMFRGFGVRKQFKAASGAEAMHIVKTQELDLIVADSHMSDMDGYDFVRWLRREGPDGARFTPVIMLTGHAARSMVEKSRDSGANFVVSRPFTPEILLQRVFWVAKDERQMVVAEGYVGPDRRFKNMGPPLGIKGRRKDDLSTHVGAATDPNMDQSDIDMLLKPMKAQL</sequence>
<dbReference type="PROSITE" id="PS50110">
    <property type="entry name" value="RESPONSE_REGULATORY"/>
    <property type="match status" value="1"/>
</dbReference>
<reference evidence="4 5" key="1">
    <citation type="submission" date="2020-08" db="EMBL/GenBank/DDBJ databases">
        <title>Genomic Encyclopedia of Type Strains, Phase IV (KMG-IV): sequencing the most valuable type-strain genomes for metagenomic binning, comparative biology and taxonomic classification.</title>
        <authorList>
            <person name="Goeker M."/>
        </authorList>
    </citation>
    <scope>NUCLEOTIDE SEQUENCE [LARGE SCALE GENOMIC DNA]</scope>
    <source>
        <strain evidence="4 5">DSM 21793</strain>
    </source>
</reference>
<evidence type="ECO:0000256" key="2">
    <source>
        <dbReference type="PROSITE-ProRule" id="PRU00169"/>
    </source>
</evidence>
<dbReference type="GO" id="GO:0000160">
    <property type="term" value="P:phosphorelay signal transduction system"/>
    <property type="evidence" value="ECO:0007669"/>
    <property type="project" value="InterPro"/>
</dbReference>
<dbReference type="InterPro" id="IPR050595">
    <property type="entry name" value="Bact_response_regulator"/>
</dbReference>
<feature type="modified residue" description="4-aspartylphosphate" evidence="2">
    <location>
        <position position="65"/>
    </location>
</feature>
<keyword evidence="5" id="KW-1185">Reference proteome</keyword>
<dbReference type="RefSeq" id="WP_183771679.1">
    <property type="nucleotide sequence ID" value="NZ_JACIDK010000002.1"/>
</dbReference>
<evidence type="ECO:0000256" key="1">
    <source>
        <dbReference type="ARBA" id="ARBA00022553"/>
    </source>
</evidence>
<evidence type="ECO:0000313" key="4">
    <source>
        <dbReference type="EMBL" id="MBB3891094.1"/>
    </source>
</evidence>